<dbReference type="AlphaFoldDB" id="A0A1Q9JLB0"/>
<gene>
    <name evidence="2" type="ORF">BHK98_02765</name>
</gene>
<protein>
    <recommendedName>
        <fullName evidence="1">Peptidase C39-like domain-containing protein</fullName>
    </recommendedName>
</protein>
<sequence>MKLLTNKYLGKATDYDKLQKGGSKYLSDRKTKTKLTNKTGLNSKEVYSTIKGKIKANRPLVVGLTGHKKYGDHWVVGTGYKKIKKSGKIRSYIIVNDGWGNTNININLKYVDGCVRVTKS</sequence>
<evidence type="ECO:0000259" key="1">
    <source>
        <dbReference type="Pfam" id="PF13529"/>
    </source>
</evidence>
<dbReference type="Proteomes" id="UP000187404">
    <property type="component" value="Unassembled WGS sequence"/>
</dbReference>
<dbReference type="InterPro" id="IPR044934">
    <property type="entry name" value="Streptopain_sf"/>
</dbReference>
<feature type="domain" description="Peptidase C39-like" evidence="1">
    <location>
        <begin position="34"/>
        <end position="98"/>
    </location>
</feature>
<proteinExistence type="predicted"/>
<evidence type="ECO:0000313" key="3">
    <source>
        <dbReference type="Proteomes" id="UP000187404"/>
    </source>
</evidence>
<evidence type="ECO:0000313" key="2">
    <source>
        <dbReference type="EMBL" id="OLR56915.1"/>
    </source>
</evidence>
<accession>A0A1Q9JLB0</accession>
<comment type="caution">
    <text evidence="2">The sequence shown here is derived from an EMBL/GenBank/DDBJ whole genome shotgun (WGS) entry which is preliminary data.</text>
</comment>
<dbReference type="Pfam" id="PF13529">
    <property type="entry name" value="Peptidase_C39_2"/>
    <property type="match status" value="1"/>
</dbReference>
<dbReference type="InterPro" id="IPR038765">
    <property type="entry name" value="Papain-like_cys_pep_sf"/>
</dbReference>
<name>A0A1Q9JLB0_9FIRM</name>
<dbReference type="SUPFAM" id="SSF54001">
    <property type="entry name" value="Cysteine proteinases"/>
    <property type="match status" value="1"/>
</dbReference>
<reference evidence="2 3" key="1">
    <citation type="journal article" date="2016" name="Appl. Environ. Microbiol.">
        <title>Function and Phylogeny of Bacterial Butyryl Coenzyme A:Acetate Transferases and Their Diversity in the Proximal Colon of Swine.</title>
        <authorList>
            <person name="Trachsel J."/>
            <person name="Bayles D.O."/>
            <person name="Looft T."/>
            <person name="Levine U.Y."/>
            <person name="Allen H.K."/>
        </authorList>
    </citation>
    <scope>NUCLEOTIDE SEQUENCE [LARGE SCALE GENOMIC DNA]</scope>
    <source>
        <strain evidence="2 3">68-3-10</strain>
    </source>
</reference>
<dbReference type="InterPro" id="IPR039564">
    <property type="entry name" value="Peptidase_C39-like"/>
</dbReference>
<dbReference type="EMBL" id="MJIE01000001">
    <property type="protein sequence ID" value="OLR56915.1"/>
    <property type="molecule type" value="Genomic_DNA"/>
</dbReference>
<dbReference type="Gene3D" id="3.90.70.50">
    <property type="entry name" value="Peptidase C10, streptopain"/>
    <property type="match status" value="1"/>
</dbReference>
<keyword evidence="3" id="KW-1185">Reference proteome</keyword>
<organism evidence="2 3">
    <name type="scientific">Hornefia porci</name>
    <dbReference type="NCBI Taxonomy" id="2652292"/>
    <lineage>
        <taxon>Bacteria</taxon>
        <taxon>Bacillati</taxon>
        <taxon>Bacillota</taxon>
        <taxon>Clostridia</taxon>
        <taxon>Peptostreptococcales</taxon>
        <taxon>Anaerovoracaceae</taxon>
        <taxon>Hornefia</taxon>
    </lineage>
</organism>